<dbReference type="Proteomes" id="UP000003221">
    <property type="component" value="Unassembled WGS sequence"/>
</dbReference>
<dbReference type="InterPro" id="IPR037171">
    <property type="entry name" value="NagB/RpiA_transferase-like"/>
</dbReference>
<dbReference type="PANTHER" id="PTHR30363:SF19">
    <property type="entry name" value="HTH-TYPE TRANSCRIPTIONAL REPRESSOR CSQR"/>
    <property type="match status" value="1"/>
</dbReference>
<dbReference type="PATRIC" id="fig|913242.3.peg.4898"/>
<dbReference type="InterPro" id="IPR050313">
    <property type="entry name" value="Carb_Metab_HTH_regulators"/>
</dbReference>
<keyword evidence="2" id="KW-0238">DNA-binding</keyword>
<dbReference type="Gene3D" id="1.10.10.10">
    <property type="entry name" value="Winged helix-like DNA-binding domain superfamily/Winged helix DNA-binding domain"/>
    <property type="match status" value="1"/>
</dbReference>
<dbReference type="Gene3D" id="3.30.750.70">
    <property type="entry name" value="4-hydroxybutyrate coenzyme like domains"/>
    <property type="match status" value="1"/>
</dbReference>
<evidence type="ECO:0000256" key="3">
    <source>
        <dbReference type="ARBA" id="ARBA00023163"/>
    </source>
</evidence>
<sequence>MSLTELTGNPRHDRLLMLIDERGYMNIDELASLLEVSTQTVRRDIRKLSEQGLITRHHGGAGRASSVVNTAFEQREVSWTQEKKAIAEAVADYIPDGSTIFITIGTTVEQVARAVYIYAQP</sequence>
<dbReference type="InterPro" id="IPR011991">
    <property type="entry name" value="ArsR-like_HTH"/>
</dbReference>
<dbReference type="Pfam" id="PF08220">
    <property type="entry name" value="HTH_DeoR"/>
    <property type="match status" value="1"/>
</dbReference>
<keyword evidence="3" id="KW-0804">Transcription</keyword>
<dbReference type="FunFam" id="1.10.10.10:FF:000081">
    <property type="entry name" value="DeoR/GlpR family transcriptional regulator"/>
    <property type="match status" value="1"/>
</dbReference>
<evidence type="ECO:0000259" key="4">
    <source>
        <dbReference type="PROSITE" id="PS51000"/>
    </source>
</evidence>
<accession>G5QAU7</accession>
<dbReference type="EMBL" id="AFCS01001244">
    <property type="protein sequence ID" value="EHC72827.1"/>
    <property type="molecule type" value="Genomic_DNA"/>
</dbReference>
<organism evidence="5 6">
    <name type="scientific">Salmonella enterica subsp. enterica serovar Montevideo str. S5-403</name>
    <dbReference type="NCBI Taxonomy" id="913242"/>
    <lineage>
        <taxon>Bacteria</taxon>
        <taxon>Pseudomonadati</taxon>
        <taxon>Pseudomonadota</taxon>
        <taxon>Gammaproteobacteria</taxon>
        <taxon>Enterobacterales</taxon>
        <taxon>Enterobacteriaceae</taxon>
        <taxon>Salmonella</taxon>
    </lineage>
</organism>
<dbReference type="GO" id="GO:0003700">
    <property type="term" value="F:DNA-binding transcription factor activity"/>
    <property type="evidence" value="ECO:0007669"/>
    <property type="project" value="InterPro"/>
</dbReference>
<protein>
    <submittedName>
        <fullName evidence="5">DeoR-type transcriptional regulator YihW</fullName>
    </submittedName>
</protein>
<evidence type="ECO:0000256" key="1">
    <source>
        <dbReference type="ARBA" id="ARBA00023015"/>
    </source>
</evidence>
<evidence type="ECO:0000313" key="5">
    <source>
        <dbReference type="EMBL" id="EHC72827.1"/>
    </source>
</evidence>
<gene>
    <name evidence="5" type="ORF">LTSEMON_5629</name>
</gene>
<reference evidence="5 6" key="1">
    <citation type="journal article" date="2011" name="BMC Genomics">
        <title>Genome sequencing reveals diversification of virulence factor content and possible host adaptation in distinct subpopulations of Salmonella enterica.</title>
        <authorList>
            <person name="den Bakker H.C."/>
            <person name="Moreno Switt A.I."/>
            <person name="Govoni G."/>
            <person name="Cummings C.A."/>
            <person name="Ranieri M.L."/>
            <person name="Degoricija L."/>
            <person name="Hoelzer K."/>
            <person name="Rodriguez-Rivera L.D."/>
            <person name="Brown S."/>
            <person name="Bolchacova E."/>
            <person name="Furtado M.R."/>
            <person name="Wiedmann M."/>
        </authorList>
    </citation>
    <scope>NUCLEOTIDE SEQUENCE [LARGE SCALE GENOMIC DNA]</scope>
    <source>
        <strain evidence="5 6">S5-403</strain>
    </source>
</reference>
<dbReference type="InterPro" id="IPR001034">
    <property type="entry name" value="DeoR_HTH"/>
</dbReference>
<dbReference type="CDD" id="cd00090">
    <property type="entry name" value="HTH_ARSR"/>
    <property type="match status" value="1"/>
</dbReference>
<dbReference type="InterPro" id="IPR036390">
    <property type="entry name" value="WH_DNA-bd_sf"/>
</dbReference>
<proteinExistence type="predicted"/>
<dbReference type="InterPro" id="IPR036388">
    <property type="entry name" value="WH-like_DNA-bd_sf"/>
</dbReference>
<dbReference type="InterPro" id="IPR014036">
    <property type="entry name" value="DeoR-like_C"/>
</dbReference>
<evidence type="ECO:0000313" key="6">
    <source>
        <dbReference type="Proteomes" id="UP000003221"/>
    </source>
</evidence>
<comment type="caution">
    <text evidence="5">The sequence shown here is derived from an EMBL/GenBank/DDBJ whole genome shotgun (WGS) entry which is preliminary data.</text>
</comment>
<keyword evidence="1" id="KW-0805">Transcription regulation</keyword>
<dbReference type="PANTHER" id="PTHR30363">
    <property type="entry name" value="HTH-TYPE TRANSCRIPTIONAL REGULATOR SRLR-RELATED"/>
    <property type="match status" value="1"/>
</dbReference>
<dbReference type="PROSITE" id="PS51000">
    <property type="entry name" value="HTH_DEOR_2"/>
    <property type="match status" value="1"/>
</dbReference>
<dbReference type="SUPFAM" id="SSF100950">
    <property type="entry name" value="NagB/RpiA/CoA transferase-like"/>
    <property type="match status" value="1"/>
</dbReference>
<dbReference type="GO" id="GO:0003677">
    <property type="term" value="F:DNA binding"/>
    <property type="evidence" value="ECO:0007669"/>
    <property type="project" value="UniProtKB-KW"/>
</dbReference>
<dbReference type="Pfam" id="PF00455">
    <property type="entry name" value="DeoRC"/>
    <property type="match status" value="1"/>
</dbReference>
<feature type="domain" description="HTH deoR-type" evidence="4">
    <location>
        <begin position="8"/>
        <end position="63"/>
    </location>
</feature>
<dbReference type="PROSITE" id="PS00894">
    <property type="entry name" value="HTH_DEOR_1"/>
    <property type="match status" value="1"/>
</dbReference>
<dbReference type="PRINTS" id="PR00037">
    <property type="entry name" value="HTHLACR"/>
</dbReference>
<dbReference type="InterPro" id="IPR018356">
    <property type="entry name" value="Tscrpt_reg_HTH_DeoR_CS"/>
</dbReference>
<dbReference type="SUPFAM" id="SSF46785">
    <property type="entry name" value="Winged helix' DNA-binding domain"/>
    <property type="match status" value="1"/>
</dbReference>
<name>G5QAU7_SALMO</name>
<dbReference type="AlphaFoldDB" id="G5QAU7"/>
<dbReference type="SMART" id="SM00420">
    <property type="entry name" value="HTH_DEOR"/>
    <property type="match status" value="1"/>
</dbReference>
<evidence type="ECO:0000256" key="2">
    <source>
        <dbReference type="ARBA" id="ARBA00023125"/>
    </source>
</evidence>